<feature type="region of interest" description="Disordered" evidence="5">
    <location>
        <begin position="300"/>
        <end position="321"/>
    </location>
</feature>
<evidence type="ECO:0000259" key="7">
    <source>
        <dbReference type="Pfam" id="PF04357"/>
    </source>
</evidence>
<reference evidence="9" key="1">
    <citation type="journal article" date="2019" name="Int. J. Syst. Evol. Microbiol.">
        <title>The Global Catalogue of Microorganisms (GCM) 10K type strain sequencing project: providing services to taxonomists for standard genome sequencing and annotation.</title>
        <authorList>
            <consortium name="The Broad Institute Genomics Platform"/>
            <consortium name="The Broad Institute Genome Sequencing Center for Infectious Disease"/>
            <person name="Wu L."/>
            <person name="Ma J."/>
        </authorList>
    </citation>
    <scope>NUCLEOTIDE SEQUENCE [LARGE SCALE GENOMIC DNA]</scope>
    <source>
        <strain evidence="9">CGMCC 1.15407</strain>
    </source>
</reference>
<feature type="transmembrane region" description="Helical" evidence="6">
    <location>
        <begin position="12"/>
        <end position="33"/>
    </location>
</feature>
<dbReference type="EMBL" id="BMIU01000001">
    <property type="protein sequence ID" value="GGF16625.1"/>
    <property type="molecule type" value="Genomic_DNA"/>
</dbReference>
<feature type="domain" description="Translocation and assembly module TamB C-terminal" evidence="7">
    <location>
        <begin position="1196"/>
        <end position="1648"/>
    </location>
</feature>
<evidence type="ECO:0000313" key="8">
    <source>
        <dbReference type="EMBL" id="GGF16625.1"/>
    </source>
</evidence>
<keyword evidence="9" id="KW-1185">Reference proteome</keyword>
<evidence type="ECO:0000256" key="1">
    <source>
        <dbReference type="ARBA" id="ARBA00004167"/>
    </source>
</evidence>
<name>A0ABQ1UEC2_9BACT</name>
<protein>
    <recommendedName>
        <fullName evidence="7">Translocation and assembly module TamB C-terminal domain-containing protein</fullName>
    </recommendedName>
</protein>
<evidence type="ECO:0000256" key="2">
    <source>
        <dbReference type="ARBA" id="ARBA00022692"/>
    </source>
</evidence>
<keyword evidence="4 6" id="KW-0472">Membrane</keyword>
<dbReference type="InterPro" id="IPR007452">
    <property type="entry name" value="TamB_C"/>
</dbReference>
<gene>
    <name evidence="8" type="ORF">GCM10011339_00670</name>
</gene>
<dbReference type="Proteomes" id="UP000647339">
    <property type="component" value="Unassembled WGS sequence"/>
</dbReference>
<comment type="caution">
    <text evidence="8">The sequence shown here is derived from an EMBL/GenBank/DDBJ whole genome shotgun (WGS) entry which is preliminary data.</text>
</comment>
<evidence type="ECO:0000313" key="9">
    <source>
        <dbReference type="Proteomes" id="UP000647339"/>
    </source>
</evidence>
<evidence type="ECO:0000256" key="4">
    <source>
        <dbReference type="ARBA" id="ARBA00023136"/>
    </source>
</evidence>
<evidence type="ECO:0000256" key="5">
    <source>
        <dbReference type="SAM" id="MobiDB-lite"/>
    </source>
</evidence>
<organism evidence="8 9">
    <name type="scientific">Echinicola rosea</name>
    <dbReference type="NCBI Taxonomy" id="1807691"/>
    <lineage>
        <taxon>Bacteria</taxon>
        <taxon>Pseudomonadati</taxon>
        <taxon>Bacteroidota</taxon>
        <taxon>Cytophagia</taxon>
        <taxon>Cytophagales</taxon>
        <taxon>Cyclobacteriaceae</taxon>
        <taxon>Echinicola</taxon>
    </lineage>
</organism>
<keyword evidence="2 6" id="KW-0812">Transmembrane</keyword>
<sequence>MNKSKKVLYKFFKVLKVILLVLLVLIVSVLLFIRSPWGQDIIVGKAVSYVKDKTNAEMDIEKLYVTFSGNLFLEGLYLEDQKGDTLVYSGKLETGVEVWPLIQDGAIHLSKLEWDQLTAKVIRDGETGRFNFDFLMEAFASSDSTAVSDPDTAQTSSAMPEVDLGPVDLKEFNITYQDGVMGIDSKVTLGEIHLDMKRIDLNKMAFYIQDFQFRNTSASYIQTKPFPPSEEDTTAASPMPLVIIDHFLVENVHAIYESMPDKMKAQVDLGKFLVELPEADLANRKIHLKNMELTDSNIHLNMPRTTAPDNGAETTPPRESPFQWPDWIVDVNALALERNQFDVAFGEEKVTPGTFNPEAISFSDFHLLASQIFLKEGSAGISLDRFDFKEASGFQLQEFGFRAAVSDTELSIEDLGIATGNSALEGSLNLAYPSMDELINSPDRSNFKVQLPEIKLNGRDAFYFAPELREDTVFKEVNKKNFTGQVQVQGSLADMKIHQTKLNWGKATQVSIDGSLKQVMDPEKLQMDLETVRFNTRREDLLVFLDEKAYGVRFPDQVALNSTVRGMLDDLVAHATIETTDGKLVAEAKYMDREELFFDALVKGDKLQMEKILPGQGLGPLTFEIDASGSGSDLDKLDATLSSTFEELSYNGYDFSGFSLDGQLAGGEGEINATFMDENLDMALKVGLLLDSVDARYTADLNLKGANLRNLGVTTKDIRTRLKLMAQFQGNPEHFDVTTSMSDGLVVYDDRSYPLGELDIQAAVRPDSTSVDIRSMMLNGYLRSNSSPEQISVGMQRHFRGYFTDSLQEEGTAADTVIQKPVNLDLQMAFKRAPVLDQVFLEGLQQMDSVDINVNFREHEKQLQARVSLPHVQYNDMMLDSLLVDVDGDGSEMKLDVGFGGLTVPPLAMGRTSFKGNFSGQNLYMNFESYDEEELLYHVDSELDFQGDTMHLHVVPDSLILNRQQWEVPNANQVSYADNALKFSDFSFTYEGQRLIFSNDLNEQVAEQVGVTFDHFRLGTIVSLLNPGQLLLGGELNGDFVVENPFGATGIVADMDITDMKAMDVELGNLALRAKSEDTKSYDFDLSLKDREIDLDIVGDYQASEEGAELDLKLDLNELQLKVLEKLMPDQFGEATGSLQGNLAVNGTTTAPQYDGTFDFESASIVVKMLNSKFTLPTQALRVDDQGVYFDQYSFKDADGNSFTLNGEVGTEDMTNPVFDLQLAAENFQVLNSTREDNDLFYGKANINADVSISGDMNLPVVKADLKVNEGTDLTFVIPETQLEVVEREGVVLIVDRDNPNDILTKREMENTEAAFTGMEIAALLKVDPNAVFRVIVDERSGDNLMIAGKADLNLNIEPNGKMNLSGIYELSKGHYEMSLYNLVSRKFNIVEGSTITWKGDPMDADMDITASYDVKTSASDLMATQISGVSSEVSTQYQERLPFIVYLNVEGELLRPQIFFQLDMPEDQQGALGGNVYSKIQQVNEEEGELNRQVFSLLVLQKFMPATGGDGTGGGTAGLARSSVSQMLSSQLNALSSNVLGNSGFELNFDLDSYEGYQGAQTQLNVSAQKRLFDDRLIVQVGSEMELESSNQDTQNDGAVFGNVNIEYLLTESGRYRLRGFRKNEFESIIDGQVIVTGVAFILNREFNKFKNFWKSEERIQREREEETKQNSAVESENKAEQNE</sequence>
<dbReference type="RefSeq" id="WP_137402680.1">
    <property type="nucleotide sequence ID" value="NZ_BMIU01000001.1"/>
</dbReference>
<dbReference type="Pfam" id="PF04357">
    <property type="entry name" value="TamB"/>
    <property type="match status" value="1"/>
</dbReference>
<evidence type="ECO:0000256" key="6">
    <source>
        <dbReference type="SAM" id="Phobius"/>
    </source>
</evidence>
<proteinExistence type="predicted"/>
<accession>A0ABQ1UEC2</accession>
<feature type="region of interest" description="Disordered" evidence="5">
    <location>
        <begin position="1662"/>
        <end position="1685"/>
    </location>
</feature>
<keyword evidence="3 6" id="KW-1133">Transmembrane helix</keyword>
<comment type="subcellular location">
    <subcellularLocation>
        <location evidence="1">Membrane</location>
        <topology evidence="1">Single-pass membrane protein</topology>
    </subcellularLocation>
</comment>
<evidence type="ECO:0000256" key="3">
    <source>
        <dbReference type="ARBA" id="ARBA00022989"/>
    </source>
</evidence>